<sequence length="82" mass="9323">MKKTVFRILFVAAFTMAASYNVYALQQEVEMPDLAIANVEALSKTETSGSSCYYQITYDCMEVSYIVPWRPVGIFHPDHYGN</sequence>
<gene>
    <name evidence="3" type="ORF">DW204_01120</name>
    <name evidence="2" type="ORF">DXB87_16120</name>
</gene>
<reference evidence="4 5" key="1">
    <citation type="submission" date="2018-08" db="EMBL/GenBank/DDBJ databases">
        <title>A genome reference for cultivated species of the human gut microbiota.</title>
        <authorList>
            <person name="Zou Y."/>
            <person name="Xue W."/>
            <person name="Luo G."/>
        </authorList>
    </citation>
    <scope>NUCLEOTIDE SEQUENCE [LARGE SCALE GENOMIC DNA]</scope>
    <source>
        <strain evidence="3 5">AM17-44</strain>
        <strain evidence="2 4">OM06-2</strain>
    </source>
</reference>
<evidence type="ECO:0000313" key="3">
    <source>
        <dbReference type="EMBL" id="RHH50415.1"/>
    </source>
</evidence>
<proteinExistence type="predicted"/>
<evidence type="ECO:0000313" key="4">
    <source>
        <dbReference type="Proteomes" id="UP000260814"/>
    </source>
</evidence>
<name>A0A3E4Z457_9BACT</name>
<organism evidence="2 4">
    <name type="scientific">Phocaeicola plebeius</name>
    <dbReference type="NCBI Taxonomy" id="310297"/>
    <lineage>
        <taxon>Bacteria</taxon>
        <taxon>Pseudomonadati</taxon>
        <taxon>Bacteroidota</taxon>
        <taxon>Bacteroidia</taxon>
        <taxon>Bacteroidales</taxon>
        <taxon>Bacteroidaceae</taxon>
        <taxon>Phocaeicola</taxon>
    </lineage>
</organism>
<comment type="caution">
    <text evidence="2">The sequence shown here is derived from an EMBL/GenBank/DDBJ whole genome shotgun (WGS) entry which is preliminary data.</text>
</comment>
<evidence type="ECO:0000313" key="2">
    <source>
        <dbReference type="EMBL" id="RGM85518.1"/>
    </source>
</evidence>
<dbReference type="EMBL" id="QRJS01000002">
    <property type="protein sequence ID" value="RHH50415.1"/>
    <property type="molecule type" value="Genomic_DNA"/>
</dbReference>
<dbReference type="RefSeq" id="WP_117702906.1">
    <property type="nucleotide sequence ID" value="NZ_CAUWCJ010000016.1"/>
</dbReference>
<dbReference type="AlphaFoldDB" id="A0A3E4Z457"/>
<dbReference type="Proteomes" id="UP000260814">
    <property type="component" value="Unassembled WGS sequence"/>
</dbReference>
<evidence type="ECO:0000256" key="1">
    <source>
        <dbReference type="SAM" id="SignalP"/>
    </source>
</evidence>
<feature type="chain" id="PRO_5036081275" evidence="1">
    <location>
        <begin position="25"/>
        <end position="82"/>
    </location>
</feature>
<dbReference type="Proteomes" id="UP000284998">
    <property type="component" value="Unassembled WGS sequence"/>
</dbReference>
<accession>A0A3E4Z457</accession>
<keyword evidence="1" id="KW-0732">Signal</keyword>
<feature type="signal peptide" evidence="1">
    <location>
        <begin position="1"/>
        <end position="24"/>
    </location>
</feature>
<protein>
    <submittedName>
        <fullName evidence="2">Uncharacterized protein</fullName>
    </submittedName>
</protein>
<evidence type="ECO:0000313" key="5">
    <source>
        <dbReference type="Proteomes" id="UP000284998"/>
    </source>
</evidence>
<dbReference type="EMBL" id="QSTW01000031">
    <property type="protein sequence ID" value="RGM85518.1"/>
    <property type="molecule type" value="Genomic_DNA"/>
</dbReference>